<protein>
    <submittedName>
        <fullName evidence="1">DUF1059 domain-containing protein</fullName>
    </submittedName>
</protein>
<dbReference type="Proteomes" id="UP000231379">
    <property type="component" value="Unassembled WGS sequence"/>
</dbReference>
<accession>A0A2H0UAP1</accession>
<name>A0A2H0UAP1_9BACT</name>
<evidence type="ECO:0000313" key="1">
    <source>
        <dbReference type="EMBL" id="PIR82845.1"/>
    </source>
</evidence>
<sequence length="60" mass="6640">MARKSIDCREMPSESGCDLKMSGSEDHVVPAAVHHAVTAHGHQDTPELREGIRKMLKDDE</sequence>
<proteinExistence type="predicted"/>
<dbReference type="InterPro" id="IPR009409">
    <property type="entry name" value="DUF1059"/>
</dbReference>
<reference evidence="2" key="1">
    <citation type="submission" date="2017-09" db="EMBL/GenBank/DDBJ databases">
        <title>Depth-based differentiation of microbial function through sediment-hosted aquifers and enrichment of novel symbionts in the deep terrestrial subsurface.</title>
        <authorList>
            <person name="Probst A.J."/>
            <person name="Ladd B."/>
            <person name="Jarett J.K."/>
            <person name="Geller-Mcgrath D.E."/>
            <person name="Sieber C.M.K."/>
            <person name="Emerson J.B."/>
            <person name="Anantharaman K."/>
            <person name="Thomas B.C."/>
            <person name="Malmstrom R."/>
            <person name="Stieglmeier M."/>
            <person name="Klingl A."/>
            <person name="Woyke T."/>
            <person name="Ryan C.M."/>
            <person name="Banfield J.F."/>
        </authorList>
    </citation>
    <scope>NUCLEOTIDE SEQUENCE [LARGE SCALE GENOMIC DNA]</scope>
</reference>
<dbReference type="EMBL" id="PFBM01000004">
    <property type="protein sequence ID" value="PIR82845.1"/>
    <property type="molecule type" value="Genomic_DNA"/>
</dbReference>
<gene>
    <name evidence="1" type="ORF">COU20_00275</name>
</gene>
<organism evidence="1 2">
    <name type="scientific">Candidatus Kaiserbacteria bacterium CG10_big_fil_rev_8_21_14_0_10_59_10</name>
    <dbReference type="NCBI Taxonomy" id="1974612"/>
    <lineage>
        <taxon>Bacteria</taxon>
        <taxon>Candidatus Kaiseribacteriota</taxon>
    </lineage>
</organism>
<evidence type="ECO:0000313" key="2">
    <source>
        <dbReference type="Proteomes" id="UP000231379"/>
    </source>
</evidence>
<comment type="caution">
    <text evidence="1">The sequence shown here is derived from an EMBL/GenBank/DDBJ whole genome shotgun (WGS) entry which is preliminary data.</text>
</comment>
<dbReference type="Pfam" id="PF06348">
    <property type="entry name" value="DUF1059"/>
    <property type="match status" value="1"/>
</dbReference>
<dbReference type="AlphaFoldDB" id="A0A2H0UAP1"/>